<keyword evidence="4" id="KW-1185">Reference proteome</keyword>
<protein>
    <submittedName>
        <fullName evidence="3">Uncharacterized protein</fullName>
    </submittedName>
</protein>
<gene>
    <name evidence="3" type="ORF">V5799_011578</name>
</gene>
<proteinExistence type="predicted"/>
<comment type="caution">
    <text evidence="3">The sequence shown here is derived from an EMBL/GenBank/DDBJ whole genome shotgun (WGS) entry which is preliminary data.</text>
</comment>
<evidence type="ECO:0000313" key="3">
    <source>
        <dbReference type="EMBL" id="KAK8773889.1"/>
    </source>
</evidence>
<feature type="chain" id="PRO_5042945807" evidence="2">
    <location>
        <begin position="24"/>
        <end position="232"/>
    </location>
</feature>
<evidence type="ECO:0000256" key="2">
    <source>
        <dbReference type="SAM" id="SignalP"/>
    </source>
</evidence>
<keyword evidence="2" id="KW-0732">Signal</keyword>
<dbReference type="AlphaFoldDB" id="A0AAQ4EGG9"/>
<feature type="region of interest" description="Disordered" evidence="1">
    <location>
        <begin position="118"/>
        <end position="152"/>
    </location>
</feature>
<name>A0AAQ4EGG9_AMBAM</name>
<feature type="region of interest" description="Disordered" evidence="1">
    <location>
        <begin position="45"/>
        <end position="92"/>
    </location>
</feature>
<accession>A0AAQ4EGG9</accession>
<reference evidence="3 4" key="1">
    <citation type="journal article" date="2023" name="Arcadia Sci">
        <title>De novo assembly of a long-read Amblyomma americanum tick genome.</title>
        <authorList>
            <person name="Chou S."/>
            <person name="Poskanzer K.E."/>
            <person name="Rollins M."/>
            <person name="Thuy-Boun P.S."/>
        </authorList>
    </citation>
    <scope>NUCLEOTIDE SEQUENCE [LARGE SCALE GENOMIC DNA]</scope>
    <source>
        <strain evidence="3">F_SG_1</strain>
        <tissue evidence="3">Salivary glands</tissue>
    </source>
</reference>
<dbReference type="Proteomes" id="UP001321473">
    <property type="component" value="Unassembled WGS sequence"/>
</dbReference>
<dbReference type="InterPro" id="IPR036880">
    <property type="entry name" value="Kunitz_BPTI_sf"/>
</dbReference>
<evidence type="ECO:0000256" key="1">
    <source>
        <dbReference type="SAM" id="MobiDB-lite"/>
    </source>
</evidence>
<evidence type="ECO:0000313" key="4">
    <source>
        <dbReference type="Proteomes" id="UP001321473"/>
    </source>
</evidence>
<feature type="signal peptide" evidence="2">
    <location>
        <begin position="1"/>
        <end position="23"/>
    </location>
</feature>
<dbReference type="EMBL" id="JARKHS020016136">
    <property type="protein sequence ID" value="KAK8773889.1"/>
    <property type="molecule type" value="Genomic_DNA"/>
</dbReference>
<sequence length="232" mass="25409">MTVLMAAVLFASITAVFLDIQWAAELPEEDRRMSDWDVVRGAAGGYDAANTSRPRRPLLPTSHGTKRPHSRRQRRKNGASKAHSNRKSVGTVSADEAAALDAADKKVSASSVNTAVAQPNTALASSTSSSWDTDEDDDDNAEKPLPPITEPSQSRCGEAMYRFCGVLYHLYHYRASTDTCVFTVTDHVRVCNRSPDRFATAEQCHRACALRNEYGEKPEVCSTGPLFAPCTW</sequence>
<dbReference type="GO" id="GO:0004867">
    <property type="term" value="F:serine-type endopeptidase inhibitor activity"/>
    <property type="evidence" value="ECO:0007669"/>
    <property type="project" value="InterPro"/>
</dbReference>
<dbReference type="SUPFAM" id="SSF57362">
    <property type="entry name" value="BPTI-like"/>
    <property type="match status" value="1"/>
</dbReference>
<organism evidence="3 4">
    <name type="scientific">Amblyomma americanum</name>
    <name type="common">Lone star tick</name>
    <dbReference type="NCBI Taxonomy" id="6943"/>
    <lineage>
        <taxon>Eukaryota</taxon>
        <taxon>Metazoa</taxon>
        <taxon>Ecdysozoa</taxon>
        <taxon>Arthropoda</taxon>
        <taxon>Chelicerata</taxon>
        <taxon>Arachnida</taxon>
        <taxon>Acari</taxon>
        <taxon>Parasitiformes</taxon>
        <taxon>Ixodida</taxon>
        <taxon>Ixodoidea</taxon>
        <taxon>Ixodidae</taxon>
        <taxon>Amblyomminae</taxon>
        <taxon>Amblyomma</taxon>
    </lineage>
</organism>
<feature type="compositionally biased region" description="Basic residues" evidence="1">
    <location>
        <begin position="64"/>
        <end position="86"/>
    </location>
</feature>